<accession>A0ABN1EYJ2</accession>
<feature type="compositionally biased region" description="Basic residues" evidence="1">
    <location>
        <begin position="64"/>
        <end position="75"/>
    </location>
</feature>
<name>A0ABN1EYJ2_9ACTN</name>
<dbReference type="Proteomes" id="UP001500668">
    <property type="component" value="Unassembled WGS sequence"/>
</dbReference>
<proteinExistence type="predicted"/>
<evidence type="ECO:0000256" key="1">
    <source>
        <dbReference type="SAM" id="MobiDB-lite"/>
    </source>
</evidence>
<feature type="region of interest" description="Disordered" evidence="1">
    <location>
        <begin position="1"/>
        <end position="75"/>
    </location>
</feature>
<protein>
    <submittedName>
        <fullName evidence="2">Uncharacterized protein</fullName>
    </submittedName>
</protein>
<comment type="caution">
    <text evidence="2">The sequence shown here is derived from an EMBL/GenBank/DDBJ whole genome shotgun (WGS) entry which is preliminary data.</text>
</comment>
<dbReference type="EMBL" id="BAAACA010000002">
    <property type="protein sequence ID" value="GAA0577597.1"/>
    <property type="molecule type" value="Genomic_DNA"/>
</dbReference>
<organism evidence="2 3">
    <name type="scientific">Streptomyces crystallinus</name>
    <dbReference type="NCBI Taxonomy" id="68191"/>
    <lineage>
        <taxon>Bacteria</taxon>
        <taxon>Bacillati</taxon>
        <taxon>Actinomycetota</taxon>
        <taxon>Actinomycetes</taxon>
        <taxon>Kitasatosporales</taxon>
        <taxon>Streptomycetaceae</taxon>
        <taxon>Streptomyces</taxon>
    </lineage>
</organism>
<evidence type="ECO:0000313" key="3">
    <source>
        <dbReference type="Proteomes" id="UP001500668"/>
    </source>
</evidence>
<reference evidence="2 3" key="1">
    <citation type="journal article" date="2019" name="Int. J. Syst. Evol. Microbiol.">
        <title>The Global Catalogue of Microorganisms (GCM) 10K type strain sequencing project: providing services to taxonomists for standard genome sequencing and annotation.</title>
        <authorList>
            <consortium name="The Broad Institute Genomics Platform"/>
            <consortium name="The Broad Institute Genome Sequencing Center for Infectious Disease"/>
            <person name="Wu L."/>
            <person name="Ma J."/>
        </authorList>
    </citation>
    <scope>NUCLEOTIDE SEQUENCE [LARGE SCALE GENOMIC DNA]</scope>
    <source>
        <strain evidence="2 3">JCM 5067</strain>
    </source>
</reference>
<feature type="compositionally biased region" description="Polar residues" evidence="1">
    <location>
        <begin position="1"/>
        <end position="13"/>
    </location>
</feature>
<sequence>MDSEEWSSPQWPEQASGLPAQEAGQRYAALSALTAPSTSRKAEGHRTPVGRQFRAAVPDGPRVPPRRRSPRGYPR</sequence>
<gene>
    <name evidence="2" type="ORF">GCM10010394_02630</name>
</gene>
<keyword evidence="3" id="KW-1185">Reference proteome</keyword>
<feature type="compositionally biased region" description="Low complexity" evidence="1">
    <location>
        <begin position="28"/>
        <end position="39"/>
    </location>
</feature>
<evidence type="ECO:0000313" key="2">
    <source>
        <dbReference type="EMBL" id="GAA0577597.1"/>
    </source>
</evidence>